<dbReference type="EMBL" id="CAJOBA010039765">
    <property type="protein sequence ID" value="CAF4083015.1"/>
    <property type="molecule type" value="Genomic_DNA"/>
</dbReference>
<dbReference type="Proteomes" id="UP000682733">
    <property type="component" value="Unassembled WGS sequence"/>
</dbReference>
<evidence type="ECO:0000313" key="1">
    <source>
        <dbReference type="EMBL" id="CAF1278093.1"/>
    </source>
</evidence>
<evidence type="ECO:0000313" key="2">
    <source>
        <dbReference type="EMBL" id="CAF4083015.1"/>
    </source>
</evidence>
<organism evidence="2 3">
    <name type="scientific">Didymodactylos carnosus</name>
    <dbReference type="NCBI Taxonomy" id="1234261"/>
    <lineage>
        <taxon>Eukaryota</taxon>
        <taxon>Metazoa</taxon>
        <taxon>Spiralia</taxon>
        <taxon>Gnathifera</taxon>
        <taxon>Rotifera</taxon>
        <taxon>Eurotatoria</taxon>
        <taxon>Bdelloidea</taxon>
        <taxon>Philodinida</taxon>
        <taxon>Philodinidae</taxon>
        <taxon>Didymodactylos</taxon>
    </lineage>
</organism>
<proteinExistence type="predicted"/>
<dbReference type="InterPro" id="IPR043519">
    <property type="entry name" value="NT_sf"/>
</dbReference>
<dbReference type="SUPFAM" id="SSF81301">
    <property type="entry name" value="Nucleotidyltransferase"/>
    <property type="match status" value="1"/>
</dbReference>
<sequence>GYIWSTATFLKQQLENLGIDYVFIGGIAVYMHGYQRTTHDVNLLMTREFPGDGREKLVSFPDPITCQEEKNGLKIITLAKLIELKLASYQSLPVNRFQDMSDVISLIKILNLNEHFAEKLHPSVRDTFHATIVPLKEEKKDVDLND</sequence>
<dbReference type="Proteomes" id="UP000677228">
    <property type="component" value="Unassembled WGS sequence"/>
</dbReference>
<dbReference type="AlphaFoldDB" id="A0A8S2Q661"/>
<reference evidence="2" key="1">
    <citation type="submission" date="2021-02" db="EMBL/GenBank/DDBJ databases">
        <authorList>
            <person name="Nowell W R."/>
        </authorList>
    </citation>
    <scope>NUCLEOTIDE SEQUENCE</scope>
</reference>
<protein>
    <submittedName>
        <fullName evidence="2">Uncharacterized protein</fullName>
    </submittedName>
</protein>
<evidence type="ECO:0000313" key="3">
    <source>
        <dbReference type="Proteomes" id="UP000682733"/>
    </source>
</evidence>
<name>A0A8S2Q661_9BILA</name>
<feature type="non-terminal residue" evidence="2">
    <location>
        <position position="1"/>
    </location>
</feature>
<dbReference type="EMBL" id="CAJNOK010018207">
    <property type="protein sequence ID" value="CAF1278093.1"/>
    <property type="molecule type" value="Genomic_DNA"/>
</dbReference>
<dbReference type="Gene3D" id="3.30.460.40">
    <property type="match status" value="1"/>
</dbReference>
<comment type="caution">
    <text evidence="2">The sequence shown here is derived from an EMBL/GenBank/DDBJ whole genome shotgun (WGS) entry which is preliminary data.</text>
</comment>
<accession>A0A8S2Q661</accession>
<gene>
    <name evidence="1" type="ORF">OVA965_LOCUS27510</name>
    <name evidence="2" type="ORF">TMI583_LOCUS28252</name>
</gene>